<dbReference type="Pfam" id="PF10531">
    <property type="entry name" value="SLBB"/>
    <property type="match status" value="4"/>
</dbReference>
<feature type="compositionally biased region" description="Polar residues" evidence="2">
    <location>
        <begin position="11"/>
        <end position="22"/>
    </location>
</feature>
<keyword evidence="1" id="KW-0732">Signal</keyword>
<sequence>MPRWPPRHPLSQGTSGRPSISETRSRMELRAQRASSPVSTMTRSLQTFQKPALALLMACLMAGPAIAQSMGSGQTASENSSDLSGPVRLSPATRGTQDASGQQQQQQQQAQSAVARAPKYVPGEFEIYVNKLLGLDLTDPLTLEQLRRSESGLAEIGMVTQTQTGAVGKSTTISTDNIVRRLGADLMLDARMGSDTDGPRQAPSDYLIGIGDEIQVTAWGSVDADLRLTVDRAGRVTIPRVGPVLVAGVRYGDLNDVVRARIAQVFKNFQVSTSLGKLRTIRVYVTGFTAKPGAYTVSSLATIVNGLIRAGGPSAAGSFRQIELRRNGQVVANFDAYDLLLKGDKASDRALQAEDVIHIGPIGPQVAVLGSVNKQSIVELKPGETIDDVLAMAGGFSAVADRSRISIEQLSDRNDRRVRELQLPAQAKVAASNGDVIRVFSSVNTALPLAKQYKRVTVEGEVARPGEYVLPPTSTLQDAIAAAGGLTPQAYVFGTDFSRESVRQSQQENYDRALRDLETEFTKYSSTQRATTADEAAGNAQRAAGSERLVARLRAVRPTGRVVLQLEPEARQLPTLTVEDGDRLLIPAKPTTVGVFGSVFNAGSFLLQNDASVDDVMKLAGGPTRGADASGAFVIRANGTVVSARQAGSGWLGYGSNLANLQALPGDTVFVPEQMNKSTFIQDAKDWTQILANFGLGIAALQTIKN</sequence>
<dbReference type="Pfam" id="PF02563">
    <property type="entry name" value="Poly_export"/>
    <property type="match status" value="1"/>
</dbReference>
<feature type="compositionally biased region" description="Low complexity" evidence="2">
    <location>
        <begin position="102"/>
        <end position="111"/>
    </location>
</feature>
<dbReference type="InterPro" id="IPR049712">
    <property type="entry name" value="Poly_export"/>
</dbReference>
<feature type="compositionally biased region" description="Polar residues" evidence="2">
    <location>
        <begin position="70"/>
        <end position="83"/>
    </location>
</feature>
<evidence type="ECO:0000256" key="2">
    <source>
        <dbReference type="SAM" id="MobiDB-lite"/>
    </source>
</evidence>
<dbReference type="InterPro" id="IPR003715">
    <property type="entry name" value="Poly_export_N"/>
</dbReference>
<feature type="domain" description="Polysaccharide export protein N-terminal" evidence="3">
    <location>
        <begin position="201"/>
        <end position="275"/>
    </location>
</feature>
<evidence type="ECO:0000259" key="4">
    <source>
        <dbReference type="Pfam" id="PF10531"/>
    </source>
</evidence>
<feature type="domain" description="Soluble ligand binding" evidence="4">
    <location>
        <begin position="455"/>
        <end position="491"/>
    </location>
</feature>
<evidence type="ECO:0000313" key="6">
    <source>
        <dbReference type="Proteomes" id="UP000231501"/>
    </source>
</evidence>
<feature type="domain" description="Soluble ligand binding" evidence="4">
    <location>
        <begin position="593"/>
        <end position="641"/>
    </location>
</feature>
<dbReference type="Gene3D" id="3.10.560.10">
    <property type="entry name" value="Outer membrane lipoprotein wza domain like"/>
    <property type="match status" value="4"/>
</dbReference>
<gene>
    <name evidence="5" type="ORF">CS062_01115</name>
</gene>
<reference evidence="5 6" key="1">
    <citation type="submission" date="2017-11" db="EMBL/GenBank/DDBJ databases">
        <title>Draft genome sequence of Mitsuaria sp. HWN-4.</title>
        <authorList>
            <person name="Gundlapally S.R."/>
        </authorList>
    </citation>
    <scope>NUCLEOTIDE SEQUENCE [LARGE SCALE GENOMIC DNA]</scope>
    <source>
        <strain evidence="5 6">HWN-4</strain>
    </source>
</reference>
<feature type="region of interest" description="Disordered" evidence="2">
    <location>
        <begin position="1"/>
        <end position="43"/>
    </location>
</feature>
<evidence type="ECO:0000313" key="5">
    <source>
        <dbReference type="EMBL" id="PIM55164.1"/>
    </source>
</evidence>
<feature type="compositionally biased region" description="Polar residues" evidence="2">
    <location>
        <begin position="33"/>
        <end position="43"/>
    </location>
</feature>
<proteinExistence type="predicted"/>
<keyword evidence="6" id="KW-1185">Reference proteome</keyword>
<organism evidence="5 6">
    <name type="scientific">Roseateles chitinivorans</name>
    <dbReference type="NCBI Taxonomy" id="2917965"/>
    <lineage>
        <taxon>Bacteria</taxon>
        <taxon>Pseudomonadati</taxon>
        <taxon>Pseudomonadota</taxon>
        <taxon>Betaproteobacteria</taxon>
        <taxon>Burkholderiales</taxon>
        <taxon>Sphaerotilaceae</taxon>
        <taxon>Roseateles</taxon>
    </lineage>
</organism>
<feature type="domain" description="Soluble ligand binding" evidence="4">
    <location>
        <begin position="282"/>
        <end position="330"/>
    </location>
</feature>
<dbReference type="InterPro" id="IPR019554">
    <property type="entry name" value="Soluble_ligand-bd"/>
</dbReference>
<feature type="domain" description="Soluble ligand binding" evidence="4">
    <location>
        <begin position="366"/>
        <end position="410"/>
    </location>
</feature>
<dbReference type="EMBL" id="PEOG01000005">
    <property type="protein sequence ID" value="PIM55164.1"/>
    <property type="molecule type" value="Genomic_DNA"/>
</dbReference>
<feature type="region of interest" description="Disordered" evidence="2">
    <location>
        <begin position="70"/>
        <end position="115"/>
    </location>
</feature>
<dbReference type="PANTHER" id="PTHR33619:SF3">
    <property type="entry name" value="POLYSACCHARIDE EXPORT PROTEIN GFCE-RELATED"/>
    <property type="match status" value="1"/>
</dbReference>
<dbReference type="Proteomes" id="UP000231501">
    <property type="component" value="Unassembled WGS sequence"/>
</dbReference>
<dbReference type="AlphaFoldDB" id="A0A2G9CHR0"/>
<protein>
    <submittedName>
        <fullName evidence="5">Sugar ABC transporter substrate-binding protein</fullName>
    </submittedName>
</protein>
<accession>A0A2G9CHR0</accession>
<dbReference type="PANTHER" id="PTHR33619">
    <property type="entry name" value="POLYSACCHARIDE EXPORT PROTEIN GFCE-RELATED"/>
    <property type="match status" value="1"/>
</dbReference>
<dbReference type="GO" id="GO:0015159">
    <property type="term" value="F:polysaccharide transmembrane transporter activity"/>
    <property type="evidence" value="ECO:0007669"/>
    <property type="project" value="InterPro"/>
</dbReference>
<evidence type="ECO:0000259" key="3">
    <source>
        <dbReference type="Pfam" id="PF02563"/>
    </source>
</evidence>
<evidence type="ECO:0000256" key="1">
    <source>
        <dbReference type="ARBA" id="ARBA00022729"/>
    </source>
</evidence>
<comment type="caution">
    <text evidence="5">The sequence shown here is derived from an EMBL/GenBank/DDBJ whole genome shotgun (WGS) entry which is preliminary data.</text>
</comment>
<dbReference type="Gene3D" id="3.30.1950.10">
    <property type="entry name" value="wza like domain"/>
    <property type="match status" value="1"/>
</dbReference>
<name>A0A2G9CHR0_9BURK</name>